<proteinExistence type="predicted"/>
<organism evidence="2 3">
    <name type="scientific">Trichoderma longibrachiatum ATCC 18648</name>
    <dbReference type="NCBI Taxonomy" id="983965"/>
    <lineage>
        <taxon>Eukaryota</taxon>
        <taxon>Fungi</taxon>
        <taxon>Dikarya</taxon>
        <taxon>Ascomycota</taxon>
        <taxon>Pezizomycotina</taxon>
        <taxon>Sordariomycetes</taxon>
        <taxon>Hypocreomycetidae</taxon>
        <taxon>Hypocreales</taxon>
        <taxon>Hypocreaceae</taxon>
        <taxon>Trichoderma</taxon>
    </lineage>
</organism>
<name>A0A2T4CFJ5_TRILO</name>
<keyword evidence="3" id="KW-1185">Reference proteome</keyword>
<accession>A0A2T4CFJ5</accession>
<dbReference type="Proteomes" id="UP000240760">
    <property type="component" value="Unassembled WGS sequence"/>
</dbReference>
<dbReference type="EMBL" id="KZ679127">
    <property type="protein sequence ID" value="PTB80302.1"/>
    <property type="molecule type" value="Genomic_DNA"/>
</dbReference>
<keyword evidence="1" id="KW-0812">Transmembrane</keyword>
<reference evidence="2 3" key="1">
    <citation type="submission" date="2016-07" db="EMBL/GenBank/DDBJ databases">
        <title>Multiple horizontal gene transfer events from other fungi enriched the ability of initially mycotrophic Trichoderma (Ascomycota) to feed on dead plant biomass.</title>
        <authorList>
            <consortium name="DOE Joint Genome Institute"/>
            <person name="Aerts A."/>
            <person name="Atanasova L."/>
            <person name="Chenthamara K."/>
            <person name="Zhang J."/>
            <person name="Grujic M."/>
            <person name="Henrissat B."/>
            <person name="Kuo A."/>
            <person name="Salamov A."/>
            <person name="Lipzen A."/>
            <person name="Labutti K."/>
            <person name="Barry K."/>
            <person name="Miao Y."/>
            <person name="Rahimi M.J."/>
            <person name="Shen Q."/>
            <person name="Grigoriev I.V."/>
            <person name="Kubicek C.P."/>
            <person name="Druzhinina I.S."/>
        </authorList>
    </citation>
    <scope>NUCLEOTIDE SEQUENCE [LARGE SCALE GENOMIC DNA]</scope>
    <source>
        <strain evidence="2 3">ATCC 18648</strain>
    </source>
</reference>
<dbReference type="AlphaFoldDB" id="A0A2T4CFJ5"/>
<evidence type="ECO:0000313" key="3">
    <source>
        <dbReference type="Proteomes" id="UP000240760"/>
    </source>
</evidence>
<evidence type="ECO:0000313" key="2">
    <source>
        <dbReference type="EMBL" id="PTB80302.1"/>
    </source>
</evidence>
<sequence>MSRCYENYKTANLLGCHQIALSPGDCYSRYTCSSTPIGLLLFSHILCTILAMNARLSFSHPPLPPAIPSHFVLLLPSFIPPGTQRRATTHYCSPSRNHEIVPGNYHNRPGPPLSISDRNLMKSTPQPSIRTENAICSTLSNRRKEKGKKSEVFFLSSSQFFVLFCLLLLLFLFLPLDNRKNQEYQSRKAVVCDPRISAAQLGVNGFSSRKSRTREYPSFAGKVSLRRWYFLHTW</sequence>
<keyword evidence="1" id="KW-1133">Transmembrane helix</keyword>
<keyword evidence="1" id="KW-0472">Membrane</keyword>
<gene>
    <name evidence="2" type="ORF">M440DRAFT_189869</name>
</gene>
<protein>
    <submittedName>
        <fullName evidence="2">Uncharacterized protein</fullName>
    </submittedName>
</protein>
<feature type="transmembrane region" description="Helical" evidence="1">
    <location>
        <begin position="152"/>
        <end position="176"/>
    </location>
</feature>
<evidence type="ECO:0000256" key="1">
    <source>
        <dbReference type="SAM" id="Phobius"/>
    </source>
</evidence>